<accession>A0A4W5LFP3</accession>
<dbReference type="AlphaFoldDB" id="A0A4W5LFP3"/>
<dbReference type="Ensembl" id="ENSHHUT00000025559.1">
    <property type="protein sequence ID" value="ENSHHUP00000024627.1"/>
    <property type="gene ID" value="ENSHHUG00000015475.1"/>
</dbReference>
<evidence type="ECO:0000256" key="1">
    <source>
        <dbReference type="SAM" id="SignalP"/>
    </source>
</evidence>
<reference evidence="2" key="2">
    <citation type="submission" date="2025-08" db="UniProtKB">
        <authorList>
            <consortium name="Ensembl"/>
        </authorList>
    </citation>
    <scope>IDENTIFICATION</scope>
</reference>
<feature type="chain" id="PRO_5021508306" evidence="1">
    <location>
        <begin position="20"/>
        <end position="135"/>
    </location>
</feature>
<reference evidence="2" key="3">
    <citation type="submission" date="2025-09" db="UniProtKB">
        <authorList>
            <consortium name="Ensembl"/>
        </authorList>
    </citation>
    <scope>IDENTIFICATION</scope>
</reference>
<keyword evidence="3" id="KW-1185">Reference proteome</keyword>
<organism evidence="2 3">
    <name type="scientific">Hucho hucho</name>
    <name type="common">huchen</name>
    <dbReference type="NCBI Taxonomy" id="62062"/>
    <lineage>
        <taxon>Eukaryota</taxon>
        <taxon>Metazoa</taxon>
        <taxon>Chordata</taxon>
        <taxon>Craniata</taxon>
        <taxon>Vertebrata</taxon>
        <taxon>Euteleostomi</taxon>
        <taxon>Actinopterygii</taxon>
        <taxon>Neopterygii</taxon>
        <taxon>Teleostei</taxon>
        <taxon>Protacanthopterygii</taxon>
        <taxon>Salmoniformes</taxon>
        <taxon>Salmonidae</taxon>
        <taxon>Salmoninae</taxon>
        <taxon>Hucho</taxon>
    </lineage>
</organism>
<protein>
    <submittedName>
        <fullName evidence="2">Uncharacterized protein</fullName>
    </submittedName>
</protein>
<proteinExistence type="predicted"/>
<evidence type="ECO:0000313" key="3">
    <source>
        <dbReference type="Proteomes" id="UP000314982"/>
    </source>
</evidence>
<dbReference type="GeneTree" id="ENSGT00940000165395"/>
<dbReference type="Proteomes" id="UP000314982">
    <property type="component" value="Unassembled WGS sequence"/>
</dbReference>
<name>A0A4W5LFP3_9TELE</name>
<sequence>KKKFRQYIFILLLTSVVFSVDRDHEKEVGQKSIFSCVVVFGCCCYVRRQLATVAGLLTTVSEIHAAESVECLNRALNRLKDIWEEIGIPEDQRLQRTDVVRKHIKVSSASFQTHICLLFIQWALEGGYNLWNVPT</sequence>
<reference evidence="3" key="1">
    <citation type="submission" date="2018-06" db="EMBL/GenBank/DDBJ databases">
        <title>Genome assembly of Danube salmon.</title>
        <authorList>
            <person name="Macqueen D.J."/>
            <person name="Gundappa M.K."/>
        </authorList>
    </citation>
    <scope>NUCLEOTIDE SEQUENCE [LARGE SCALE GENOMIC DNA]</scope>
</reference>
<dbReference type="STRING" id="62062.ENSHHUP00000024627"/>
<keyword evidence="1" id="KW-0732">Signal</keyword>
<feature type="signal peptide" evidence="1">
    <location>
        <begin position="1"/>
        <end position="19"/>
    </location>
</feature>
<evidence type="ECO:0000313" key="2">
    <source>
        <dbReference type="Ensembl" id="ENSHHUP00000024627.1"/>
    </source>
</evidence>